<sequence length="110" mass="12261">MAKDPKAAAPETGAEKAAPRTRAATVPPSQVQFDTAQLKSSYCNVCNGTSTREEVVINFGVNDSWDMGTEKLKVHLHHRIVMSPHAARRLRDMMNRLIDEHETRYGKLGD</sequence>
<keyword evidence="3" id="KW-1185">Reference proteome</keyword>
<comment type="caution">
    <text evidence="2">The sequence shown here is derived from an EMBL/GenBank/DDBJ whole genome shotgun (WGS) entry which is preliminary data.</text>
</comment>
<gene>
    <name evidence="2" type="ORF">KB874_00785</name>
</gene>
<name>A0A8J7W9Z2_9RHOB</name>
<dbReference type="EMBL" id="JAGTUU010000001">
    <property type="protein sequence ID" value="MBS0122654.1"/>
    <property type="molecule type" value="Genomic_DNA"/>
</dbReference>
<evidence type="ECO:0000313" key="3">
    <source>
        <dbReference type="Proteomes" id="UP000681356"/>
    </source>
</evidence>
<dbReference type="Pfam" id="PF11950">
    <property type="entry name" value="DUF3467"/>
    <property type="match status" value="1"/>
</dbReference>
<dbReference type="RefSeq" id="WP_212534628.1">
    <property type="nucleotide sequence ID" value="NZ_JAGTUU010000001.1"/>
</dbReference>
<proteinExistence type="predicted"/>
<reference evidence="2" key="1">
    <citation type="submission" date="2021-04" db="EMBL/GenBank/DDBJ databases">
        <authorList>
            <person name="Yoon J."/>
        </authorList>
    </citation>
    <scope>NUCLEOTIDE SEQUENCE</scope>
    <source>
        <strain evidence="2">KMU-90</strain>
    </source>
</reference>
<accession>A0A8J7W9Z2</accession>
<evidence type="ECO:0000313" key="2">
    <source>
        <dbReference type="EMBL" id="MBS0122654.1"/>
    </source>
</evidence>
<feature type="region of interest" description="Disordered" evidence="1">
    <location>
        <begin position="1"/>
        <end position="29"/>
    </location>
</feature>
<protein>
    <submittedName>
        <fullName evidence="2">DUF3467 domain-containing protein</fullName>
    </submittedName>
</protein>
<organism evidence="2 3">
    <name type="scientific">Thetidibacter halocola</name>
    <dbReference type="NCBI Taxonomy" id="2827239"/>
    <lineage>
        <taxon>Bacteria</taxon>
        <taxon>Pseudomonadati</taxon>
        <taxon>Pseudomonadota</taxon>
        <taxon>Alphaproteobacteria</taxon>
        <taxon>Rhodobacterales</taxon>
        <taxon>Roseobacteraceae</taxon>
        <taxon>Thetidibacter</taxon>
    </lineage>
</organism>
<dbReference type="InterPro" id="IPR021857">
    <property type="entry name" value="DUF3467"/>
</dbReference>
<dbReference type="Proteomes" id="UP000681356">
    <property type="component" value="Unassembled WGS sequence"/>
</dbReference>
<dbReference type="AlphaFoldDB" id="A0A8J7W9Z2"/>
<evidence type="ECO:0000256" key="1">
    <source>
        <dbReference type="SAM" id="MobiDB-lite"/>
    </source>
</evidence>
<feature type="compositionally biased region" description="Low complexity" evidence="1">
    <location>
        <begin position="19"/>
        <end position="28"/>
    </location>
</feature>